<reference evidence="1 2" key="1">
    <citation type="submission" date="2020-01" db="EMBL/GenBank/DDBJ databases">
        <title>Novel species isolated from a subtropical stream in China.</title>
        <authorList>
            <person name="Lu H."/>
        </authorList>
    </citation>
    <scope>NUCLEOTIDE SEQUENCE [LARGE SCALE GENOMIC DNA]</scope>
    <source>
        <strain evidence="1 2">FT82W</strain>
    </source>
</reference>
<name>A0A845GCX7_9BURK</name>
<gene>
    <name evidence="1" type="ORF">GTP91_29465</name>
</gene>
<protein>
    <submittedName>
        <fullName evidence="1">Histidine kinase</fullName>
    </submittedName>
</protein>
<accession>A0A845GCX7</accession>
<dbReference type="AlphaFoldDB" id="A0A845GCX7"/>
<evidence type="ECO:0000313" key="2">
    <source>
        <dbReference type="Proteomes" id="UP000470302"/>
    </source>
</evidence>
<dbReference type="EMBL" id="WWCW01000186">
    <property type="protein sequence ID" value="MYM91292.1"/>
    <property type="molecule type" value="Genomic_DNA"/>
</dbReference>
<organism evidence="1 2">
    <name type="scientific">Duganella vulcania</name>
    <dbReference type="NCBI Taxonomy" id="2692166"/>
    <lineage>
        <taxon>Bacteria</taxon>
        <taxon>Pseudomonadati</taxon>
        <taxon>Pseudomonadota</taxon>
        <taxon>Betaproteobacteria</taxon>
        <taxon>Burkholderiales</taxon>
        <taxon>Oxalobacteraceae</taxon>
        <taxon>Telluria group</taxon>
        <taxon>Duganella</taxon>
    </lineage>
</organism>
<sequence length="57" mass="5495">RGMAERARALGGTLALSHAAGGGTVVSIKIKHESARAALIAAAAGATIAGENISAVK</sequence>
<proteinExistence type="predicted"/>
<comment type="caution">
    <text evidence="1">The sequence shown here is derived from an EMBL/GenBank/DDBJ whole genome shotgun (WGS) entry which is preliminary data.</text>
</comment>
<keyword evidence="1" id="KW-0418">Kinase</keyword>
<evidence type="ECO:0000313" key="1">
    <source>
        <dbReference type="EMBL" id="MYM91292.1"/>
    </source>
</evidence>
<dbReference type="GO" id="GO:0016301">
    <property type="term" value="F:kinase activity"/>
    <property type="evidence" value="ECO:0007669"/>
    <property type="project" value="UniProtKB-KW"/>
</dbReference>
<feature type="non-terminal residue" evidence="1">
    <location>
        <position position="1"/>
    </location>
</feature>
<dbReference type="Proteomes" id="UP000470302">
    <property type="component" value="Unassembled WGS sequence"/>
</dbReference>
<keyword evidence="1" id="KW-0808">Transferase</keyword>